<reference evidence="2 3" key="1">
    <citation type="submission" date="2011-10" db="EMBL/GenBank/DDBJ databases">
        <authorList>
            <person name="Genoscope - CEA"/>
        </authorList>
    </citation>
    <scope>NUCLEOTIDE SEQUENCE [LARGE SCALE GENOMIC DNA]</scope>
    <source>
        <strain evidence="2 3">RCC 1105</strain>
    </source>
</reference>
<sequence length="449" mass="51554">MFITAHRGNFVHFKKKNNNNSGRGGAAVAANNSNSNSDKNSNSNKKNSKKISIEKLIQKRKENNFRGDSRTTSEEEIHQQLQRKEREYFRRRQGRYYDLSLRLWVNKQPHDHYLHQMYEKLDRDIERLVVSKDEEKKEKHVKYVTDWLTALAKVPVERYLPAGLYLRGGGVHVPEDVKRQVDLNAFYGDKLITSVLLDKIRKADGKYGANRAPRNKMEANNFLSACVRNKTFAELAPDILPDVKITAEEWRHHEHVAGTAVEAAIIAVADLSNDTLRQAQKDVAIDAVANLILEEGMKFAKSDVKPARAKFNDTLCLYTVKLLSRSVTGLVHDPKFIGTARVTHRRLYLGDQKKRYKNVPLEFGTIEVEAEGTSSDNAKEAASVQILELMKKLGLVDEEYQAIYVSDIKPALNLWKEHRRNEGKKKKEDGVKEEYEEDDDAREKQRRKI</sequence>
<feature type="region of interest" description="Disordered" evidence="1">
    <location>
        <begin position="1"/>
        <end position="51"/>
    </location>
</feature>
<dbReference type="RefSeq" id="XP_007513809.1">
    <property type="nucleotide sequence ID" value="XM_007513747.1"/>
</dbReference>
<accession>K8EED7</accession>
<proteinExistence type="predicted"/>
<dbReference type="AlphaFoldDB" id="K8EED7"/>
<feature type="compositionally biased region" description="Basic and acidic residues" evidence="1">
    <location>
        <begin position="418"/>
        <end position="433"/>
    </location>
</feature>
<name>K8EED7_9CHLO</name>
<dbReference type="EMBL" id="FO082275">
    <property type="protein sequence ID" value="CCO16334.1"/>
    <property type="molecule type" value="Genomic_DNA"/>
</dbReference>
<protein>
    <submittedName>
        <fullName evidence="2">Uncharacterized protein</fullName>
    </submittedName>
</protein>
<gene>
    <name evidence="2" type="ORF">Bathy04g03820</name>
</gene>
<dbReference type="KEGG" id="bpg:Bathy04g03820"/>
<feature type="region of interest" description="Disordered" evidence="1">
    <location>
        <begin position="60"/>
        <end position="79"/>
    </location>
</feature>
<dbReference type="Proteomes" id="UP000198341">
    <property type="component" value="Chromosome 4"/>
</dbReference>
<organism evidence="2 3">
    <name type="scientific">Bathycoccus prasinos</name>
    <dbReference type="NCBI Taxonomy" id="41875"/>
    <lineage>
        <taxon>Eukaryota</taxon>
        <taxon>Viridiplantae</taxon>
        <taxon>Chlorophyta</taxon>
        <taxon>Mamiellophyceae</taxon>
        <taxon>Mamiellales</taxon>
        <taxon>Bathycoccaceae</taxon>
        <taxon>Bathycoccus</taxon>
    </lineage>
</organism>
<evidence type="ECO:0000313" key="2">
    <source>
        <dbReference type="EMBL" id="CCO16334.1"/>
    </source>
</evidence>
<keyword evidence="3" id="KW-1185">Reference proteome</keyword>
<evidence type="ECO:0000256" key="1">
    <source>
        <dbReference type="SAM" id="MobiDB-lite"/>
    </source>
</evidence>
<feature type="region of interest" description="Disordered" evidence="1">
    <location>
        <begin position="418"/>
        <end position="449"/>
    </location>
</feature>
<feature type="compositionally biased region" description="Low complexity" evidence="1">
    <location>
        <begin position="18"/>
        <end position="45"/>
    </location>
</feature>
<dbReference type="GeneID" id="19016408"/>
<evidence type="ECO:0000313" key="3">
    <source>
        <dbReference type="Proteomes" id="UP000198341"/>
    </source>
</evidence>